<protein>
    <recommendedName>
        <fullName evidence="7">Metalloendopeptidase</fullName>
        <ecNumber evidence="7">3.4.24.-</ecNumber>
    </recommendedName>
</protein>
<evidence type="ECO:0000256" key="4">
    <source>
        <dbReference type="ARBA" id="ARBA00022833"/>
    </source>
</evidence>
<dbReference type="PANTHER" id="PTHR10127">
    <property type="entry name" value="DISCOIDIN, CUB, EGF, LAMININ , AND ZINC METALLOPROTEASE DOMAIN CONTAINING"/>
    <property type="match status" value="1"/>
</dbReference>
<accession>A0A1B6KE11</accession>
<sequence length="290" mass="33587">MLYLSAVVSTIVTVLAFPEGNSTAEMKELNEPISQIDDGEMEPRTFLKDSRYLWPVSNTSAGPVVFIPYQLNSLEPEVENLVLYYIGSFKNHSCIQWIPRTNEQDFVIFESAFTNGTKVNRCYTNSIGRRGGSQFIRINSMCLKLRQPLRNEKGIAHEMMHTLGFTHEQQRRDSRCYLNVSQEGESDKSIKVYRRRLTDINFPYDFESIMHYTGGRKFVSLQGKPIGATGPGPSWQDWRKINYLYCSAKHICEDKIDLCEEHKRYLKQCYQDGHLVYDKSDKFIEIEDTA</sequence>
<dbReference type="InterPro" id="IPR001506">
    <property type="entry name" value="Peptidase_M12A"/>
</dbReference>
<proteinExistence type="predicted"/>
<dbReference type="PRINTS" id="PR00480">
    <property type="entry name" value="ASTACIN"/>
</dbReference>
<evidence type="ECO:0000256" key="5">
    <source>
        <dbReference type="ARBA" id="ARBA00023049"/>
    </source>
</evidence>
<dbReference type="PANTHER" id="PTHR10127:SF780">
    <property type="entry name" value="METALLOENDOPEPTIDASE"/>
    <property type="match status" value="1"/>
</dbReference>
<keyword evidence="3 6" id="KW-0378">Hydrolase</keyword>
<reference evidence="9" key="1">
    <citation type="submission" date="2015-11" db="EMBL/GenBank/DDBJ databases">
        <title>De novo transcriptome assembly of four potential Pierce s Disease insect vectors from Arizona vineyards.</title>
        <authorList>
            <person name="Tassone E.E."/>
        </authorList>
    </citation>
    <scope>NUCLEOTIDE SEQUENCE</scope>
</reference>
<dbReference type="GO" id="GO:0008270">
    <property type="term" value="F:zinc ion binding"/>
    <property type="evidence" value="ECO:0007669"/>
    <property type="project" value="UniProtKB-UniRule"/>
</dbReference>
<feature type="binding site" evidence="6">
    <location>
        <position position="161"/>
    </location>
    <ligand>
        <name>Zn(2+)</name>
        <dbReference type="ChEBI" id="CHEBI:29105"/>
        <note>catalytic</note>
    </ligand>
</feature>
<keyword evidence="4 6" id="KW-0862">Zinc</keyword>
<dbReference type="GO" id="GO:0006508">
    <property type="term" value="P:proteolysis"/>
    <property type="evidence" value="ECO:0007669"/>
    <property type="project" value="UniProtKB-KW"/>
</dbReference>
<keyword evidence="2 6" id="KW-0479">Metal-binding</keyword>
<dbReference type="InterPro" id="IPR006026">
    <property type="entry name" value="Peptidase_Metallo"/>
</dbReference>
<dbReference type="EMBL" id="GEBQ01030287">
    <property type="protein sequence ID" value="JAT09690.1"/>
    <property type="molecule type" value="Transcribed_RNA"/>
</dbReference>
<dbReference type="PROSITE" id="PS51864">
    <property type="entry name" value="ASTACIN"/>
    <property type="match status" value="1"/>
</dbReference>
<keyword evidence="7" id="KW-0732">Signal</keyword>
<comment type="caution">
    <text evidence="6">Lacks conserved residue(s) required for the propagation of feature annotation.</text>
</comment>
<feature type="active site" evidence="6">
    <location>
        <position position="158"/>
    </location>
</feature>
<evidence type="ECO:0000256" key="7">
    <source>
        <dbReference type="RuleBase" id="RU361183"/>
    </source>
</evidence>
<dbReference type="InterPro" id="IPR024079">
    <property type="entry name" value="MetalloPept_cat_dom_sf"/>
</dbReference>
<evidence type="ECO:0000256" key="2">
    <source>
        <dbReference type="ARBA" id="ARBA00022723"/>
    </source>
</evidence>
<feature type="domain" description="Peptidase M12A" evidence="8">
    <location>
        <begin position="45"/>
        <end position="247"/>
    </location>
</feature>
<dbReference type="SMART" id="SM00235">
    <property type="entry name" value="ZnMc"/>
    <property type="match status" value="1"/>
</dbReference>
<dbReference type="Pfam" id="PF01400">
    <property type="entry name" value="Astacin"/>
    <property type="match status" value="1"/>
</dbReference>
<evidence type="ECO:0000256" key="3">
    <source>
        <dbReference type="ARBA" id="ARBA00022801"/>
    </source>
</evidence>
<dbReference type="GO" id="GO:0004222">
    <property type="term" value="F:metalloendopeptidase activity"/>
    <property type="evidence" value="ECO:0007669"/>
    <property type="project" value="UniProtKB-UniRule"/>
</dbReference>
<organism evidence="9">
    <name type="scientific">Graphocephala atropunctata</name>
    <dbReference type="NCBI Taxonomy" id="36148"/>
    <lineage>
        <taxon>Eukaryota</taxon>
        <taxon>Metazoa</taxon>
        <taxon>Ecdysozoa</taxon>
        <taxon>Arthropoda</taxon>
        <taxon>Hexapoda</taxon>
        <taxon>Insecta</taxon>
        <taxon>Pterygota</taxon>
        <taxon>Neoptera</taxon>
        <taxon>Paraneoptera</taxon>
        <taxon>Hemiptera</taxon>
        <taxon>Auchenorrhyncha</taxon>
        <taxon>Membracoidea</taxon>
        <taxon>Cicadellidae</taxon>
        <taxon>Cicadellinae</taxon>
        <taxon>Cicadellini</taxon>
        <taxon>Graphocephala</taxon>
    </lineage>
</organism>
<comment type="cofactor">
    <cofactor evidence="6 7">
        <name>Zn(2+)</name>
        <dbReference type="ChEBI" id="CHEBI:29105"/>
    </cofactor>
    <text evidence="6 7">Binds 1 zinc ion per subunit.</text>
</comment>
<feature type="signal peptide" evidence="7">
    <location>
        <begin position="1"/>
        <end position="16"/>
    </location>
</feature>
<name>A0A1B6KE11_9HEMI</name>
<gene>
    <name evidence="9" type="ORF">g.3791</name>
</gene>
<evidence type="ECO:0000313" key="9">
    <source>
        <dbReference type="EMBL" id="JAT09690.1"/>
    </source>
</evidence>
<dbReference type="EC" id="3.4.24.-" evidence="7"/>
<keyword evidence="1 6" id="KW-0645">Protease</keyword>
<dbReference type="SUPFAM" id="SSF55486">
    <property type="entry name" value="Metalloproteases ('zincins'), catalytic domain"/>
    <property type="match status" value="1"/>
</dbReference>
<feature type="binding site" evidence="6">
    <location>
        <position position="167"/>
    </location>
    <ligand>
        <name>Zn(2+)</name>
        <dbReference type="ChEBI" id="CHEBI:29105"/>
        <note>catalytic</note>
    </ligand>
</feature>
<dbReference type="AlphaFoldDB" id="A0A1B6KE11"/>
<keyword evidence="5 6" id="KW-0482">Metalloprotease</keyword>
<feature type="binding site" evidence="6">
    <location>
        <position position="157"/>
    </location>
    <ligand>
        <name>Zn(2+)</name>
        <dbReference type="ChEBI" id="CHEBI:29105"/>
        <note>catalytic</note>
    </ligand>
</feature>
<evidence type="ECO:0000256" key="1">
    <source>
        <dbReference type="ARBA" id="ARBA00022670"/>
    </source>
</evidence>
<evidence type="ECO:0000256" key="6">
    <source>
        <dbReference type="PROSITE-ProRule" id="PRU01211"/>
    </source>
</evidence>
<dbReference type="Gene3D" id="3.40.390.10">
    <property type="entry name" value="Collagenase (Catalytic Domain)"/>
    <property type="match status" value="1"/>
</dbReference>
<evidence type="ECO:0000259" key="8">
    <source>
        <dbReference type="PROSITE" id="PS51864"/>
    </source>
</evidence>
<feature type="chain" id="PRO_5008447353" description="Metalloendopeptidase" evidence="7">
    <location>
        <begin position="17"/>
        <end position="290"/>
    </location>
</feature>